<feature type="transmembrane region" description="Helical" evidence="1">
    <location>
        <begin position="537"/>
        <end position="558"/>
    </location>
</feature>
<dbReference type="InterPro" id="IPR025403">
    <property type="entry name" value="TgpA-like_C"/>
</dbReference>
<dbReference type="Gene3D" id="3.10.620.30">
    <property type="match status" value="1"/>
</dbReference>
<keyword evidence="1" id="KW-1133">Transmembrane helix</keyword>
<feature type="transmembrane region" description="Helical" evidence="1">
    <location>
        <begin position="56"/>
        <end position="74"/>
    </location>
</feature>
<dbReference type="AlphaFoldDB" id="A0A2K1PZQ2"/>
<evidence type="ECO:0000259" key="2">
    <source>
        <dbReference type="SMART" id="SM00460"/>
    </source>
</evidence>
<gene>
    <name evidence="3" type="ORF">Lysil_2450</name>
</gene>
<feature type="transmembrane region" description="Helical" evidence="1">
    <location>
        <begin position="127"/>
        <end position="144"/>
    </location>
</feature>
<dbReference type="InterPro" id="IPR052901">
    <property type="entry name" value="Bact_TGase-like"/>
</dbReference>
<name>A0A2K1PZQ2_9GAMM</name>
<keyword evidence="4" id="KW-1185">Reference proteome</keyword>
<evidence type="ECO:0000313" key="4">
    <source>
        <dbReference type="Proteomes" id="UP000236220"/>
    </source>
</evidence>
<feature type="transmembrane region" description="Helical" evidence="1">
    <location>
        <begin position="14"/>
        <end position="44"/>
    </location>
</feature>
<accession>A0A2K1PZQ2</accession>
<dbReference type="InterPro" id="IPR038765">
    <property type="entry name" value="Papain-like_cys_pep_sf"/>
</dbReference>
<comment type="caution">
    <text evidence="3">The sequence shown here is derived from an EMBL/GenBank/DDBJ whole genome shotgun (WGS) entry which is preliminary data.</text>
</comment>
<reference evidence="3 4" key="1">
    <citation type="submission" date="2017-08" db="EMBL/GenBank/DDBJ databases">
        <title>Lysobacter sylvestris genome.</title>
        <authorList>
            <person name="Zhang D.-C."/>
            <person name="Albuquerque L."/>
            <person name="Franca L."/>
            <person name="Froufe H.J.C."/>
            <person name="Barroso C."/>
            <person name="Egas C."/>
            <person name="Da Costa M."/>
            <person name="Margesin R."/>
        </authorList>
    </citation>
    <scope>NUCLEOTIDE SEQUENCE [LARGE SCALE GENOMIC DNA]</scope>
    <source>
        <strain evidence="3 4">AM20-91</strain>
    </source>
</reference>
<feature type="transmembrane region" description="Helical" evidence="1">
    <location>
        <begin position="103"/>
        <end position="120"/>
    </location>
</feature>
<sequence length="640" mass="70840">MSITTTLDATTRRWLYAATALLLLPLLLQLQPLVAIAVGGVALLSMALSTRGRLPALVRIALALTLAIAVFSVYRRIGRDTGCALLAMMLALKPTETANVRDARSLVAYGLFAPFATYLLDQGPLSLLLGALAVAAALATLLRLSDLDAGIDLAGWSPFDSLRAAGKLLLLALPLVLAAFWLFPRLASPLWGLPDRAVSKPGLSESMTPDRWMDALNDDSPAMRARFEGTAPRPQEMYWRAMTLDDFDGSTWRPTPSPLAAPKLSLAPTRWRYTLDVEPSDQRLLATLEFTTTTPDGAQSGRDASLRSIAPLTGLTRWQLQAAPVQRFDPALDASERRANLALPNRNPRTLALGRQWRREAGSDDVAIISRALDMIRKDFAYSLTVPEPGRDWIDDFLFQGRTGYCQQFSSAFVVLMRGAGIPARVVIGYAGGYHNPVGDYWVIRNSDAHAWAEVWLARRGWTRIDPTAAVAPERIYDTLADRMPGRAFGGLIDVRSVWNIGDDLRRGWNDFVLGFNANRQATMFSRFGIDHLSPSMLIVLFAIAAGIALAITTWWLARGERERDPLLRAWRGVNRRYATLGLAREAHETADDWLRRVQTARPQQASDLSSLVARFNTTRYAMDDGERRSLIRALRSHRP</sequence>
<feature type="domain" description="Transglutaminase-like" evidence="2">
    <location>
        <begin position="398"/>
        <end position="469"/>
    </location>
</feature>
<protein>
    <recommendedName>
        <fullName evidence="2">Transglutaminase-like domain-containing protein</fullName>
    </recommendedName>
</protein>
<dbReference type="Pfam" id="PF13559">
    <property type="entry name" value="DUF4129"/>
    <property type="match status" value="1"/>
</dbReference>
<dbReference type="SMART" id="SM00460">
    <property type="entry name" value="TGc"/>
    <property type="match status" value="1"/>
</dbReference>
<organism evidence="3 4">
    <name type="scientific">Solilutibacter silvestris</name>
    <dbReference type="NCBI Taxonomy" id="1645665"/>
    <lineage>
        <taxon>Bacteria</taxon>
        <taxon>Pseudomonadati</taxon>
        <taxon>Pseudomonadota</taxon>
        <taxon>Gammaproteobacteria</taxon>
        <taxon>Lysobacterales</taxon>
        <taxon>Lysobacteraceae</taxon>
        <taxon>Solilutibacter</taxon>
    </lineage>
</organism>
<dbReference type="PANTHER" id="PTHR42736">
    <property type="entry name" value="PROTEIN-GLUTAMINE GAMMA-GLUTAMYLTRANSFERASE"/>
    <property type="match status" value="1"/>
</dbReference>
<dbReference type="SUPFAM" id="SSF54001">
    <property type="entry name" value="Cysteine proteinases"/>
    <property type="match status" value="1"/>
</dbReference>
<keyword evidence="1" id="KW-0812">Transmembrane</keyword>
<dbReference type="EMBL" id="NPZB01000002">
    <property type="protein sequence ID" value="PNS08274.1"/>
    <property type="molecule type" value="Genomic_DNA"/>
</dbReference>
<proteinExistence type="predicted"/>
<dbReference type="OrthoDB" id="9804872at2"/>
<dbReference type="InterPro" id="IPR021878">
    <property type="entry name" value="TgpA_N"/>
</dbReference>
<dbReference type="InterPro" id="IPR002931">
    <property type="entry name" value="Transglutaminase-like"/>
</dbReference>
<keyword evidence="1" id="KW-0472">Membrane</keyword>
<dbReference type="Proteomes" id="UP000236220">
    <property type="component" value="Unassembled WGS sequence"/>
</dbReference>
<dbReference type="PANTHER" id="PTHR42736:SF1">
    <property type="entry name" value="PROTEIN-GLUTAMINE GAMMA-GLUTAMYLTRANSFERASE"/>
    <property type="match status" value="1"/>
</dbReference>
<dbReference type="Pfam" id="PF01841">
    <property type="entry name" value="Transglut_core"/>
    <property type="match status" value="1"/>
</dbReference>
<feature type="transmembrane region" description="Helical" evidence="1">
    <location>
        <begin position="164"/>
        <end position="183"/>
    </location>
</feature>
<dbReference type="Pfam" id="PF11992">
    <property type="entry name" value="TgpA_N"/>
    <property type="match status" value="1"/>
</dbReference>
<evidence type="ECO:0000256" key="1">
    <source>
        <dbReference type="SAM" id="Phobius"/>
    </source>
</evidence>
<evidence type="ECO:0000313" key="3">
    <source>
        <dbReference type="EMBL" id="PNS08274.1"/>
    </source>
</evidence>